<name>A0A9P4TWF0_9PEZI</name>
<dbReference type="Gene3D" id="1.20.1280.140">
    <property type="match status" value="1"/>
</dbReference>
<dbReference type="EMBL" id="MU007063">
    <property type="protein sequence ID" value="KAF2426550.1"/>
    <property type="molecule type" value="Genomic_DNA"/>
</dbReference>
<dbReference type="OrthoDB" id="3897177at2759"/>
<evidence type="ECO:0000256" key="1">
    <source>
        <dbReference type="SAM" id="SignalP"/>
    </source>
</evidence>
<evidence type="ECO:0000313" key="2">
    <source>
        <dbReference type="EMBL" id="KAF2426550.1"/>
    </source>
</evidence>
<organism evidence="2 3">
    <name type="scientific">Tothia fuscella</name>
    <dbReference type="NCBI Taxonomy" id="1048955"/>
    <lineage>
        <taxon>Eukaryota</taxon>
        <taxon>Fungi</taxon>
        <taxon>Dikarya</taxon>
        <taxon>Ascomycota</taxon>
        <taxon>Pezizomycotina</taxon>
        <taxon>Dothideomycetes</taxon>
        <taxon>Pleosporomycetidae</taxon>
        <taxon>Venturiales</taxon>
        <taxon>Cylindrosympodiaceae</taxon>
        <taxon>Tothia</taxon>
    </lineage>
</organism>
<reference evidence="2" key="1">
    <citation type="journal article" date="2020" name="Stud. Mycol.">
        <title>101 Dothideomycetes genomes: a test case for predicting lifestyles and emergence of pathogens.</title>
        <authorList>
            <person name="Haridas S."/>
            <person name="Albert R."/>
            <person name="Binder M."/>
            <person name="Bloem J."/>
            <person name="Labutti K."/>
            <person name="Salamov A."/>
            <person name="Andreopoulos B."/>
            <person name="Baker S."/>
            <person name="Barry K."/>
            <person name="Bills G."/>
            <person name="Bluhm B."/>
            <person name="Cannon C."/>
            <person name="Castanera R."/>
            <person name="Culley D."/>
            <person name="Daum C."/>
            <person name="Ezra D."/>
            <person name="Gonzalez J."/>
            <person name="Henrissat B."/>
            <person name="Kuo A."/>
            <person name="Liang C."/>
            <person name="Lipzen A."/>
            <person name="Lutzoni F."/>
            <person name="Magnuson J."/>
            <person name="Mondo S."/>
            <person name="Nolan M."/>
            <person name="Ohm R."/>
            <person name="Pangilinan J."/>
            <person name="Park H.-J."/>
            <person name="Ramirez L."/>
            <person name="Alfaro M."/>
            <person name="Sun H."/>
            <person name="Tritt A."/>
            <person name="Yoshinaga Y."/>
            <person name="Zwiers L.-H."/>
            <person name="Turgeon B."/>
            <person name="Goodwin S."/>
            <person name="Spatafora J."/>
            <person name="Crous P."/>
            <person name="Grigoriev I."/>
        </authorList>
    </citation>
    <scope>NUCLEOTIDE SEQUENCE</scope>
    <source>
        <strain evidence="2">CBS 130266</strain>
    </source>
</reference>
<dbReference type="InterPro" id="IPR021054">
    <property type="entry name" value="Cell_wall_mannoprotein_1"/>
</dbReference>
<dbReference type="Pfam" id="PF12296">
    <property type="entry name" value="HsbA"/>
    <property type="match status" value="1"/>
</dbReference>
<comment type="caution">
    <text evidence="2">The sequence shown here is derived from an EMBL/GenBank/DDBJ whole genome shotgun (WGS) entry which is preliminary data.</text>
</comment>
<feature type="chain" id="PRO_5040408861" evidence="1">
    <location>
        <begin position="18"/>
        <end position="185"/>
    </location>
</feature>
<keyword evidence="1" id="KW-0732">Signal</keyword>
<accession>A0A9P4TWF0</accession>
<evidence type="ECO:0000313" key="3">
    <source>
        <dbReference type="Proteomes" id="UP000800235"/>
    </source>
</evidence>
<dbReference type="Proteomes" id="UP000800235">
    <property type="component" value="Unassembled WGS sequence"/>
</dbReference>
<feature type="signal peptide" evidence="1">
    <location>
        <begin position="1"/>
        <end position="17"/>
    </location>
</feature>
<keyword evidence="3" id="KW-1185">Reference proteome</keyword>
<dbReference type="PANTHER" id="PTHR38123:SF6">
    <property type="entry name" value="CELL WALL SERINE-THREONINE-RICH GALACTOMANNOPROTEIN MP1 (AFU_ORTHOLOGUE AFUA_4G03240)"/>
    <property type="match status" value="1"/>
</dbReference>
<dbReference type="GO" id="GO:0005576">
    <property type="term" value="C:extracellular region"/>
    <property type="evidence" value="ECO:0007669"/>
    <property type="project" value="TreeGrafter"/>
</dbReference>
<dbReference type="PANTHER" id="PTHR38123">
    <property type="entry name" value="CELL WALL SERINE-THREONINE-RICH GALACTOMANNOPROTEIN MP1 (AFU_ORTHOLOGUE AFUA_4G03240)"/>
    <property type="match status" value="1"/>
</dbReference>
<dbReference type="AlphaFoldDB" id="A0A9P4TWF0"/>
<gene>
    <name evidence="2" type="ORF">EJ08DRAFT_651654</name>
</gene>
<proteinExistence type="predicted"/>
<sequence length="185" mass="19788">MKTSFLPILCVLSSALAAPLGLVARETLVIENSIRTISASLQNLAAEIRALDNHRAGTPFNDHVALIKHHGDDLANSISRAAGDVRRAPNVNLNEANSLFLPVQNLADSTQRAVDAWIAAKNTVVRSGGQQVVVNIIRNQRNAGEEFTKAVVSKMPAAAAFVGQLYGDRVRASADLALRAYGERP</sequence>
<protein>
    <submittedName>
        <fullName evidence="2">Uncharacterized protein</fullName>
    </submittedName>
</protein>